<protein>
    <submittedName>
        <fullName evidence="2">Uncharacterized protein</fullName>
    </submittedName>
</protein>
<name>A0A1Q5ZY38_9SPHI</name>
<sequence>MYEHKGAVKLILVHQITFKGLKFGLINTVSICSGCAMTMLL</sequence>
<proteinExistence type="predicted"/>
<evidence type="ECO:0000313" key="2">
    <source>
        <dbReference type="EMBL" id="OKS86676.1"/>
    </source>
</evidence>
<keyword evidence="1" id="KW-0812">Transmembrane</keyword>
<dbReference type="EMBL" id="MPPL01000001">
    <property type="protein sequence ID" value="OKS86676.1"/>
    <property type="molecule type" value="Genomic_DNA"/>
</dbReference>
<evidence type="ECO:0000256" key="1">
    <source>
        <dbReference type="SAM" id="Phobius"/>
    </source>
</evidence>
<dbReference type="AlphaFoldDB" id="A0A1Q5ZY38"/>
<accession>A0A1Q5ZY38</accession>
<keyword evidence="1" id="KW-0472">Membrane</keyword>
<keyword evidence="1" id="KW-1133">Transmembrane helix</keyword>
<comment type="caution">
    <text evidence="2">The sequence shown here is derived from an EMBL/GenBank/DDBJ whole genome shotgun (WGS) entry which is preliminary data.</text>
</comment>
<reference evidence="2 3" key="1">
    <citation type="submission" date="2016-11" db="EMBL/GenBank/DDBJ databases">
        <title>Whole Genome Sequencing of Mucilaginibacter polytrichastri RG4-7(T) isolated from the moss sample.</title>
        <authorList>
            <person name="Li Y."/>
        </authorList>
    </citation>
    <scope>NUCLEOTIDE SEQUENCE [LARGE SCALE GENOMIC DNA]</scope>
    <source>
        <strain evidence="2 3">RG4-7</strain>
    </source>
</reference>
<organism evidence="2 3">
    <name type="scientific">Mucilaginibacter polytrichastri</name>
    <dbReference type="NCBI Taxonomy" id="1302689"/>
    <lineage>
        <taxon>Bacteria</taxon>
        <taxon>Pseudomonadati</taxon>
        <taxon>Bacteroidota</taxon>
        <taxon>Sphingobacteriia</taxon>
        <taxon>Sphingobacteriales</taxon>
        <taxon>Sphingobacteriaceae</taxon>
        <taxon>Mucilaginibacter</taxon>
    </lineage>
</organism>
<dbReference type="Proteomes" id="UP000186720">
    <property type="component" value="Unassembled WGS sequence"/>
</dbReference>
<evidence type="ECO:0000313" key="3">
    <source>
        <dbReference type="Proteomes" id="UP000186720"/>
    </source>
</evidence>
<gene>
    <name evidence="2" type="ORF">RG47T_2133</name>
</gene>
<feature type="transmembrane region" description="Helical" evidence="1">
    <location>
        <begin position="21"/>
        <end position="40"/>
    </location>
</feature>
<keyword evidence="3" id="KW-1185">Reference proteome</keyword>